<keyword evidence="6" id="KW-0482">Metalloprotease</keyword>
<dbReference type="InterPro" id="IPR024079">
    <property type="entry name" value="MetalloPept_cat_dom_sf"/>
</dbReference>
<organism evidence="7 8">
    <name type="scientific">Pocillopora damicornis</name>
    <name type="common">Cauliflower coral</name>
    <name type="synonym">Millepora damicornis</name>
    <dbReference type="NCBI Taxonomy" id="46731"/>
    <lineage>
        <taxon>Eukaryota</taxon>
        <taxon>Metazoa</taxon>
        <taxon>Cnidaria</taxon>
        <taxon>Anthozoa</taxon>
        <taxon>Hexacorallia</taxon>
        <taxon>Scleractinia</taxon>
        <taxon>Astrocoeniina</taxon>
        <taxon>Pocilloporidae</taxon>
        <taxon>Pocillopora</taxon>
    </lineage>
</organism>
<name>A0A3M6UDI2_POCDA</name>
<reference evidence="7 8" key="1">
    <citation type="journal article" date="2018" name="Sci. Rep.">
        <title>Comparative analysis of the Pocillopora damicornis genome highlights role of immune system in coral evolution.</title>
        <authorList>
            <person name="Cunning R."/>
            <person name="Bay R.A."/>
            <person name="Gillette P."/>
            <person name="Baker A.C."/>
            <person name="Traylor-Knowles N."/>
        </authorList>
    </citation>
    <scope>NUCLEOTIDE SEQUENCE [LARGE SCALE GENOMIC DNA]</scope>
    <source>
        <strain evidence="7">RSMAS</strain>
        <tissue evidence="7">Whole animal</tissue>
    </source>
</reference>
<evidence type="ECO:0000256" key="1">
    <source>
        <dbReference type="ARBA" id="ARBA00001947"/>
    </source>
</evidence>
<evidence type="ECO:0000313" key="7">
    <source>
        <dbReference type="EMBL" id="RMX51743.1"/>
    </source>
</evidence>
<comment type="cofactor">
    <cofactor evidence="1">
        <name>Zn(2+)</name>
        <dbReference type="ChEBI" id="CHEBI:29105"/>
    </cofactor>
</comment>
<dbReference type="GO" id="GO:0046872">
    <property type="term" value="F:metal ion binding"/>
    <property type="evidence" value="ECO:0007669"/>
    <property type="project" value="UniProtKB-KW"/>
</dbReference>
<evidence type="ECO:0000256" key="5">
    <source>
        <dbReference type="ARBA" id="ARBA00022833"/>
    </source>
</evidence>
<keyword evidence="2" id="KW-0645">Protease</keyword>
<dbReference type="GO" id="GO:0006508">
    <property type="term" value="P:proteolysis"/>
    <property type="evidence" value="ECO:0007669"/>
    <property type="project" value="UniProtKB-KW"/>
</dbReference>
<keyword evidence="4" id="KW-0378">Hydrolase</keyword>
<proteinExistence type="predicted"/>
<keyword evidence="3" id="KW-0479">Metal-binding</keyword>
<protein>
    <recommendedName>
        <fullName evidence="9">Archaemetzincin-2</fullName>
    </recommendedName>
</protein>
<dbReference type="OrthoDB" id="2365600at2759"/>
<dbReference type="Pfam" id="PF07998">
    <property type="entry name" value="Peptidase_M54"/>
    <property type="match status" value="1"/>
</dbReference>
<dbReference type="Gene3D" id="3.40.390.10">
    <property type="entry name" value="Collagenase (Catalytic Domain)"/>
    <property type="match status" value="1"/>
</dbReference>
<dbReference type="Proteomes" id="UP000275408">
    <property type="component" value="Unassembled WGS sequence"/>
</dbReference>
<dbReference type="PANTHER" id="PTHR15910:SF1">
    <property type="entry name" value="ARCHAEMETZINCIN-2"/>
    <property type="match status" value="1"/>
</dbReference>
<accession>A0A3M6UDI2</accession>
<keyword evidence="8" id="KW-1185">Reference proteome</keyword>
<dbReference type="SUPFAM" id="SSF55486">
    <property type="entry name" value="Metalloproteases ('zincins'), catalytic domain"/>
    <property type="match status" value="1"/>
</dbReference>
<feature type="non-terminal residue" evidence="7">
    <location>
        <position position="211"/>
    </location>
</feature>
<evidence type="ECO:0000256" key="4">
    <source>
        <dbReference type="ARBA" id="ARBA00022801"/>
    </source>
</evidence>
<evidence type="ECO:0008006" key="9">
    <source>
        <dbReference type="Google" id="ProtNLM"/>
    </source>
</evidence>
<dbReference type="AlphaFoldDB" id="A0A3M6UDI2"/>
<sequence>MIQQIRILQESFEKNGHHDVSLHLEDFADIEKGNEEIIWRLLWSYQYKHLNDTTNQNIAGVQCDKADRTISSVSFERNVHDDVSLYLEDFADIEKVNKEIIWRLLRVSSHEICHVFGMAHCSYFACAMNESKSVLQAENQPLFLCPVCLRKLQKAVGFDVMERYTGLCILLEYVMNEILSKDDYCHTEDTSLQNTEECKFVMAISWLKSVL</sequence>
<evidence type="ECO:0000313" key="8">
    <source>
        <dbReference type="Proteomes" id="UP000275408"/>
    </source>
</evidence>
<dbReference type="EMBL" id="RCHS01001723">
    <property type="protein sequence ID" value="RMX51743.1"/>
    <property type="molecule type" value="Genomic_DNA"/>
</dbReference>
<dbReference type="GO" id="GO:0008237">
    <property type="term" value="F:metallopeptidase activity"/>
    <property type="evidence" value="ECO:0007669"/>
    <property type="project" value="UniProtKB-KW"/>
</dbReference>
<dbReference type="PANTHER" id="PTHR15910">
    <property type="entry name" value="ARCHAEMETZINCIN"/>
    <property type="match status" value="1"/>
</dbReference>
<gene>
    <name evidence="7" type="ORF">pdam_00011728</name>
</gene>
<dbReference type="InterPro" id="IPR012962">
    <property type="entry name" value="Pept_M54_archaemetzincn"/>
</dbReference>
<comment type="caution">
    <text evidence="7">The sequence shown here is derived from an EMBL/GenBank/DDBJ whole genome shotgun (WGS) entry which is preliminary data.</text>
</comment>
<keyword evidence="5" id="KW-0862">Zinc</keyword>
<evidence type="ECO:0000256" key="3">
    <source>
        <dbReference type="ARBA" id="ARBA00022723"/>
    </source>
</evidence>
<evidence type="ECO:0000256" key="6">
    <source>
        <dbReference type="ARBA" id="ARBA00023049"/>
    </source>
</evidence>
<evidence type="ECO:0000256" key="2">
    <source>
        <dbReference type="ARBA" id="ARBA00022670"/>
    </source>
</evidence>